<sequence>MKRPVNLKELYGKKKLLATMMMEYDSLERELSVEKPKYNKKLQTIYLKYDYNDTSKPYTLSLAIEIDKIRKPIIKKEQQYEDLGIYINDLKTNIDSDLNKILTNGYEPDNDYEILVLTDLKGSIIKKQNNSCPICGDILGDAESDKICLSNCQVLHSSCKNYVNNICNTNICVTENNR</sequence>
<dbReference type="EMBL" id="MN738761">
    <property type="protein sequence ID" value="QHS83655.1"/>
    <property type="molecule type" value="Genomic_DNA"/>
</dbReference>
<reference evidence="1" key="1">
    <citation type="journal article" date="2020" name="Nature">
        <title>Giant virus diversity and host interactions through global metagenomics.</title>
        <authorList>
            <person name="Schulz F."/>
            <person name="Roux S."/>
            <person name="Paez-Espino D."/>
            <person name="Jungbluth S."/>
            <person name="Walsh D.A."/>
            <person name="Denef V.J."/>
            <person name="McMahon K.D."/>
            <person name="Konstantinidis K.T."/>
            <person name="Eloe-Fadrosh E.A."/>
            <person name="Kyrpides N.C."/>
            <person name="Woyke T."/>
        </authorList>
    </citation>
    <scope>NUCLEOTIDE SEQUENCE</scope>
    <source>
        <strain evidence="1">GVMAG-S-ERX555961-36</strain>
    </source>
</reference>
<proteinExistence type="predicted"/>
<name>A0A6C0AWN3_9ZZZZ</name>
<protein>
    <submittedName>
        <fullName evidence="1">Uncharacterized protein</fullName>
    </submittedName>
</protein>
<dbReference type="AlphaFoldDB" id="A0A6C0AWN3"/>
<organism evidence="1">
    <name type="scientific">viral metagenome</name>
    <dbReference type="NCBI Taxonomy" id="1070528"/>
    <lineage>
        <taxon>unclassified sequences</taxon>
        <taxon>metagenomes</taxon>
        <taxon>organismal metagenomes</taxon>
    </lineage>
</organism>
<evidence type="ECO:0000313" key="1">
    <source>
        <dbReference type="EMBL" id="QHS83655.1"/>
    </source>
</evidence>
<accession>A0A6C0AWN3</accession>